<protein>
    <recommendedName>
        <fullName evidence="7">Tagatose-6-phosphate kinase</fullName>
        <ecNumber evidence="7">2.7.1.144</ecNumber>
    </recommendedName>
</protein>
<gene>
    <name evidence="10" type="ORF">AUC31_01410</name>
</gene>
<comment type="function">
    <text evidence="8">Catalyzes the ATP-dependent phosphorylation of fructose-l-phosphate to fructose-l,6-bisphosphate.</text>
</comment>
<keyword evidence="11" id="KW-1185">Reference proteome</keyword>
<dbReference type="PANTHER" id="PTHR46566:SF1">
    <property type="entry name" value="1-PHOSPHOFRUCTOKINASE"/>
    <property type="match status" value="1"/>
</dbReference>
<dbReference type="CDD" id="cd01164">
    <property type="entry name" value="FruK_PfkB_like"/>
    <property type="match status" value="1"/>
</dbReference>
<dbReference type="UniPathway" id="UPA00704">
    <property type="reaction ID" value="UER00715"/>
</dbReference>
<dbReference type="GO" id="GO:2001059">
    <property type="term" value="P:D-tagatose 6-phosphate catabolic process"/>
    <property type="evidence" value="ECO:0007669"/>
    <property type="project" value="UniProtKB-UniPathway"/>
</dbReference>
<dbReference type="InterPro" id="IPR022463">
    <property type="entry name" value="1-PFruKinase"/>
</dbReference>
<dbReference type="GO" id="GO:0044281">
    <property type="term" value="P:small molecule metabolic process"/>
    <property type="evidence" value="ECO:0007669"/>
    <property type="project" value="UniProtKB-ARBA"/>
</dbReference>
<evidence type="ECO:0000313" key="11">
    <source>
        <dbReference type="Proteomes" id="UP000067683"/>
    </source>
</evidence>
<comment type="similarity">
    <text evidence="1">Belongs to the carbohydrate kinase pfkB family.</text>
</comment>
<dbReference type="InterPro" id="IPR002173">
    <property type="entry name" value="Carboh/pur_kinase_PfkB_CS"/>
</dbReference>
<feature type="domain" description="Carbohydrate kinase PfkB" evidence="9">
    <location>
        <begin position="9"/>
        <end position="284"/>
    </location>
</feature>
<dbReference type="NCBIfam" id="TIGR03168">
    <property type="entry name" value="1-PFK"/>
    <property type="match status" value="1"/>
</dbReference>
<dbReference type="Pfam" id="PF00294">
    <property type="entry name" value="PfkB"/>
    <property type="match status" value="1"/>
</dbReference>
<sequence length="310" mass="33950">MIYTCTFAPSIDYTAYLTHFESGALNRSDEVYYYPGGKGINVSRVLSRLGLKSRALGYAGGFTGRFIEEFLDAEGIETDFIDTGAITRINVKIKTDQETELNGPGPVLEGSQLEQLKEKIAVMAQGDWFVLAGSLPSSVPTQFFKDLADRCQERGIHFVLDTSGPALQELLDTKPFLIKPNEHELGEMFGVEITTQAQAFHYASRLVERGVQHVVVSMGGAGAIYASREHRYTAQVPKGKVVNTVGSGDSLVSGFIASYIQHQDPERAFQYGVASGSATAFRTDLCEQADVEQLLPEVTVTPFEEKDVTK</sequence>
<evidence type="ECO:0000256" key="6">
    <source>
        <dbReference type="ARBA" id="ARBA00047745"/>
    </source>
</evidence>
<evidence type="ECO:0000256" key="1">
    <source>
        <dbReference type="ARBA" id="ARBA00005380"/>
    </source>
</evidence>
<keyword evidence="3 7" id="KW-0547">Nucleotide-binding</keyword>
<dbReference type="RefSeq" id="WP_058380698.1">
    <property type="nucleotide sequence ID" value="NZ_CP013659.2"/>
</dbReference>
<dbReference type="GO" id="GO:0016052">
    <property type="term" value="P:carbohydrate catabolic process"/>
    <property type="evidence" value="ECO:0007669"/>
    <property type="project" value="UniProtKB-ARBA"/>
</dbReference>
<evidence type="ECO:0000256" key="7">
    <source>
        <dbReference type="PIRNR" id="PIRNR000535"/>
    </source>
</evidence>
<dbReference type="GO" id="GO:0009024">
    <property type="term" value="F:tagatose-6-phosphate kinase activity"/>
    <property type="evidence" value="ECO:0007669"/>
    <property type="project" value="UniProtKB-EC"/>
</dbReference>
<dbReference type="STRING" id="200991.AUC31_01410"/>
<organism evidence="10 11">
    <name type="scientific">Planococcus rifietoensis</name>
    <dbReference type="NCBI Taxonomy" id="200991"/>
    <lineage>
        <taxon>Bacteria</taxon>
        <taxon>Bacillati</taxon>
        <taxon>Bacillota</taxon>
        <taxon>Bacilli</taxon>
        <taxon>Bacillales</taxon>
        <taxon>Caryophanaceae</taxon>
        <taxon>Planococcus</taxon>
    </lineage>
</organism>
<evidence type="ECO:0000256" key="3">
    <source>
        <dbReference type="ARBA" id="ARBA00022741"/>
    </source>
</evidence>
<comment type="catalytic activity">
    <reaction evidence="6 8">
        <text>beta-D-fructose 1-phosphate + ATP = beta-D-fructose 1,6-bisphosphate + ADP + H(+)</text>
        <dbReference type="Rhea" id="RHEA:14213"/>
        <dbReference type="ChEBI" id="CHEBI:15378"/>
        <dbReference type="ChEBI" id="CHEBI:30616"/>
        <dbReference type="ChEBI" id="CHEBI:32966"/>
        <dbReference type="ChEBI" id="CHEBI:138881"/>
        <dbReference type="ChEBI" id="CHEBI:456216"/>
        <dbReference type="EC" id="2.7.1.56"/>
    </reaction>
</comment>
<accession>A0A0U2Q630</accession>
<name>A0A0U2Q630_9BACL</name>
<keyword evidence="7" id="KW-0423">Lactose metabolism</keyword>
<dbReference type="NCBIfam" id="TIGR03828">
    <property type="entry name" value="pfkB"/>
    <property type="match status" value="1"/>
</dbReference>
<dbReference type="EC" id="2.7.1.144" evidence="7"/>
<dbReference type="GO" id="GO:0008662">
    <property type="term" value="F:1-phosphofructokinase activity"/>
    <property type="evidence" value="ECO:0007669"/>
    <property type="project" value="UniProtKB-UniRule"/>
</dbReference>
<dbReference type="KEGG" id="prt:AUC31_01410"/>
<dbReference type="GO" id="GO:0005524">
    <property type="term" value="F:ATP binding"/>
    <property type="evidence" value="ECO:0007669"/>
    <property type="project" value="UniProtKB-UniRule"/>
</dbReference>
<keyword evidence="2 7" id="KW-0808">Transferase</keyword>
<comment type="pathway">
    <text evidence="7">Carbohydrate metabolism; D-tagatose 6-phosphate degradation; D-glyceraldehyde 3-phosphate and glycerone phosphate from D-tagatose 6-phosphate: step 1/2.</text>
</comment>
<evidence type="ECO:0000259" key="9">
    <source>
        <dbReference type="Pfam" id="PF00294"/>
    </source>
</evidence>
<dbReference type="GO" id="GO:0005829">
    <property type="term" value="C:cytosol"/>
    <property type="evidence" value="ECO:0007669"/>
    <property type="project" value="TreeGrafter"/>
</dbReference>
<dbReference type="GO" id="GO:0005988">
    <property type="term" value="P:lactose metabolic process"/>
    <property type="evidence" value="ECO:0007669"/>
    <property type="project" value="UniProtKB-KW"/>
</dbReference>
<dbReference type="AlphaFoldDB" id="A0A0U2Q630"/>
<dbReference type="PROSITE" id="PS00583">
    <property type="entry name" value="PFKB_KINASES_1"/>
    <property type="match status" value="1"/>
</dbReference>
<dbReference type="PANTHER" id="PTHR46566">
    <property type="entry name" value="1-PHOSPHOFRUCTOKINASE-RELATED"/>
    <property type="match status" value="1"/>
</dbReference>
<dbReference type="InterPro" id="IPR017583">
    <property type="entry name" value="Tagatose/fructose_Pkinase"/>
</dbReference>
<comment type="catalytic activity">
    <reaction evidence="7">
        <text>D-tagatofuranose 6-phosphate + ATP = D-tagatofuranose 1,6-bisphosphate + ADP + H(+)</text>
        <dbReference type="Rhea" id="RHEA:12420"/>
        <dbReference type="ChEBI" id="CHEBI:15378"/>
        <dbReference type="ChEBI" id="CHEBI:30616"/>
        <dbReference type="ChEBI" id="CHEBI:58694"/>
        <dbReference type="ChEBI" id="CHEBI:58695"/>
        <dbReference type="ChEBI" id="CHEBI:456216"/>
        <dbReference type="EC" id="2.7.1.144"/>
    </reaction>
</comment>
<dbReference type="InterPro" id="IPR011611">
    <property type="entry name" value="PfkB_dom"/>
</dbReference>
<comment type="similarity">
    <text evidence="7">Belongs to the carbohydrate kinase PfkB family. LacC subfamily.</text>
</comment>
<keyword evidence="4 8" id="KW-0418">Kinase</keyword>
<evidence type="ECO:0000256" key="5">
    <source>
        <dbReference type="ARBA" id="ARBA00022840"/>
    </source>
</evidence>
<dbReference type="InterPro" id="IPR029056">
    <property type="entry name" value="Ribokinase-like"/>
</dbReference>
<dbReference type="FunFam" id="3.40.1190.20:FF:000001">
    <property type="entry name" value="Phosphofructokinase"/>
    <property type="match status" value="1"/>
</dbReference>
<evidence type="ECO:0000313" key="10">
    <source>
        <dbReference type="EMBL" id="ALS73990.1"/>
    </source>
</evidence>
<dbReference type="Gene3D" id="3.40.1190.20">
    <property type="match status" value="1"/>
</dbReference>
<dbReference type="Proteomes" id="UP000067683">
    <property type="component" value="Chromosome"/>
</dbReference>
<evidence type="ECO:0000256" key="8">
    <source>
        <dbReference type="RuleBase" id="RU369061"/>
    </source>
</evidence>
<dbReference type="SUPFAM" id="SSF53613">
    <property type="entry name" value="Ribokinase-like"/>
    <property type="match status" value="1"/>
</dbReference>
<dbReference type="PIRSF" id="PIRSF000535">
    <property type="entry name" value="1PFK/6PFK/LacC"/>
    <property type="match status" value="1"/>
</dbReference>
<keyword evidence="5 7" id="KW-0067">ATP-binding</keyword>
<dbReference type="OrthoDB" id="9801219at2"/>
<dbReference type="EMBL" id="CP013659">
    <property type="protein sequence ID" value="ALS73990.1"/>
    <property type="molecule type" value="Genomic_DNA"/>
</dbReference>
<proteinExistence type="inferred from homology"/>
<reference evidence="10" key="1">
    <citation type="submission" date="2016-01" db="EMBL/GenBank/DDBJ databases">
        <title>Complete genome of Planococcus rifietoensis type strain M8.</title>
        <authorList>
            <person name="See-Too W.S."/>
        </authorList>
    </citation>
    <scope>NUCLEOTIDE SEQUENCE [LARGE SCALE GENOMIC DNA]</scope>
    <source>
        <strain evidence="10">M8</strain>
    </source>
</reference>
<evidence type="ECO:0000256" key="2">
    <source>
        <dbReference type="ARBA" id="ARBA00022679"/>
    </source>
</evidence>
<evidence type="ECO:0000256" key="4">
    <source>
        <dbReference type="ARBA" id="ARBA00022777"/>
    </source>
</evidence>
<dbReference type="PROSITE" id="PS00584">
    <property type="entry name" value="PFKB_KINASES_2"/>
    <property type="match status" value="1"/>
</dbReference>